<reference evidence="2" key="1">
    <citation type="submission" date="2016-11" db="EMBL/GenBank/DDBJ databases">
        <authorList>
            <person name="Varghese N."/>
            <person name="Submissions S."/>
        </authorList>
    </citation>
    <scope>NUCLEOTIDE SEQUENCE [LARGE SCALE GENOMIC DNA]</scope>
    <source>
        <strain evidence="2">DSM 14826</strain>
    </source>
</reference>
<name>A0A1M6NA55_9FIRM</name>
<keyword evidence="2" id="KW-1185">Reference proteome</keyword>
<dbReference type="AlphaFoldDB" id="A0A1M6NA55"/>
<organism evidence="1 2">
    <name type="scientific">Anaerobranca californiensis DSM 14826</name>
    <dbReference type="NCBI Taxonomy" id="1120989"/>
    <lineage>
        <taxon>Bacteria</taxon>
        <taxon>Bacillati</taxon>
        <taxon>Bacillota</taxon>
        <taxon>Clostridia</taxon>
        <taxon>Eubacteriales</taxon>
        <taxon>Proteinivoracaceae</taxon>
        <taxon>Anaerobranca</taxon>
    </lineage>
</organism>
<dbReference type="Proteomes" id="UP000243547">
    <property type="component" value="Unassembled WGS sequence"/>
</dbReference>
<accession>A0A1M6NA55</accession>
<sequence>MEYKRMLSEDSGFTVKCPFCQEYLTTDEIREEQCFHCGSELPTELFVKEQ</sequence>
<evidence type="ECO:0000313" key="1">
    <source>
        <dbReference type="EMBL" id="SHJ92573.1"/>
    </source>
</evidence>
<evidence type="ECO:0000313" key="2">
    <source>
        <dbReference type="Proteomes" id="UP000243547"/>
    </source>
</evidence>
<gene>
    <name evidence="1" type="ORF">SAMN02745227_01084</name>
</gene>
<dbReference type="OrthoDB" id="9779910at2"/>
<dbReference type="EMBL" id="FRAI01000009">
    <property type="protein sequence ID" value="SHJ92573.1"/>
    <property type="molecule type" value="Genomic_DNA"/>
</dbReference>
<dbReference type="STRING" id="1120989.SAMN02745227_01084"/>
<dbReference type="RefSeq" id="WP_159429588.1">
    <property type="nucleotide sequence ID" value="NZ_FRAI01000009.1"/>
</dbReference>
<proteinExistence type="predicted"/>
<protein>
    <submittedName>
        <fullName evidence="1">Uncharacterized protein</fullName>
    </submittedName>
</protein>